<name>A0A6L2Q0L8_COPFO</name>
<gene>
    <name evidence="2" type="ORF">Cfor_09144</name>
</gene>
<protein>
    <recommendedName>
        <fullName evidence="4">Phytanoyl-CoA dioxygenase</fullName>
    </recommendedName>
</protein>
<evidence type="ECO:0008006" key="4">
    <source>
        <dbReference type="Google" id="ProtNLM"/>
    </source>
</evidence>
<comment type="cofactor">
    <cofactor evidence="1">
        <name>Fe cation</name>
        <dbReference type="ChEBI" id="CHEBI:24875"/>
    </cofactor>
</comment>
<dbReference type="AlphaFoldDB" id="A0A6L2Q0L8"/>
<dbReference type="EMBL" id="BLKM01000550">
    <property type="protein sequence ID" value="GFG35497.1"/>
    <property type="molecule type" value="Genomic_DNA"/>
</dbReference>
<dbReference type="InterPro" id="IPR008775">
    <property type="entry name" value="Phytyl_CoA_dOase-like"/>
</dbReference>
<keyword evidence="3" id="KW-1185">Reference proteome</keyword>
<sequence>MNGGKSIITPELIKRFNEDGAVVLRGVFSAYWVEVVQRGIQRNLQEPSKYAEWLKSIGRQNDYILTGIKFQESTTSGTYFNDYCNWKKIPEFQEYVHNSPAAELAGTLMCSEWVKFYHEHVLNKEPGTDKPTPWHHDQSYYPINGDKVCSIWMPVDPVSLNSTLRVVSGSHRWGRWFIPRKFATENDYISDVPTDLYESVPVKDIDSGKYHILEWAMQPGDCVVFHMRTVHGAAGNSSMSHQRRVLATRWLGDDTCITTRPWKVSPPMEAVFTESPSLEQLPSIWNCKN</sequence>
<dbReference type="Gene3D" id="2.60.120.620">
    <property type="entry name" value="q2cbj1_9rhob like domain"/>
    <property type="match status" value="1"/>
</dbReference>
<reference evidence="3" key="1">
    <citation type="submission" date="2020-01" db="EMBL/GenBank/DDBJ databases">
        <title>Draft genome sequence of the Termite Coptotermes fromosanus.</title>
        <authorList>
            <person name="Itakura S."/>
            <person name="Yosikawa Y."/>
            <person name="Umezawa K."/>
        </authorList>
    </citation>
    <scope>NUCLEOTIDE SEQUENCE [LARGE SCALE GENOMIC DNA]</scope>
</reference>
<dbReference type="SUPFAM" id="SSF51197">
    <property type="entry name" value="Clavaminate synthase-like"/>
    <property type="match status" value="1"/>
</dbReference>
<accession>A0A6L2Q0L8</accession>
<evidence type="ECO:0000256" key="1">
    <source>
        <dbReference type="ARBA" id="ARBA00001962"/>
    </source>
</evidence>
<evidence type="ECO:0000313" key="2">
    <source>
        <dbReference type="EMBL" id="GFG35497.1"/>
    </source>
</evidence>
<dbReference type="PANTHER" id="PTHR20883">
    <property type="entry name" value="PHYTANOYL-COA DIOXYGENASE DOMAIN CONTAINING 1"/>
    <property type="match status" value="1"/>
</dbReference>
<proteinExistence type="predicted"/>
<dbReference type="Proteomes" id="UP000502823">
    <property type="component" value="Unassembled WGS sequence"/>
</dbReference>
<comment type="caution">
    <text evidence="2">The sequence shown here is derived from an EMBL/GenBank/DDBJ whole genome shotgun (WGS) entry which is preliminary data.</text>
</comment>
<dbReference type="Pfam" id="PF05721">
    <property type="entry name" value="PhyH"/>
    <property type="match status" value="1"/>
</dbReference>
<evidence type="ECO:0000313" key="3">
    <source>
        <dbReference type="Proteomes" id="UP000502823"/>
    </source>
</evidence>
<dbReference type="OrthoDB" id="445007at2759"/>
<dbReference type="InParanoid" id="A0A6L2Q0L8"/>
<dbReference type="PANTHER" id="PTHR20883:SF49">
    <property type="entry name" value="PHYTANOYL-COA DIOXYGENASE"/>
    <property type="match status" value="1"/>
</dbReference>
<organism evidence="2 3">
    <name type="scientific">Coptotermes formosanus</name>
    <name type="common">Formosan subterranean termite</name>
    <dbReference type="NCBI Taxonomy" id="36987"/>
    <lineage>
        <taxon>Eukaryota</taxon>
        <taxon>Metazoa</taxon>
        <taxon>Ecdysozoa</taxon>
        <taxon>Arthropoda</taxon>
        <taxon>Hexapoda</taxon>
        <taxon>Insecta</taxon>
        <taxon>Pterygota</taxon>
        <taxon>Neoptera</taxon>
        <taxon>Polyneoptera</taxon>
        <taxon>Dictyoptera</taxon>
        <taxon>Blattodea</taxon>
        <taxon>Blattoidea</taxon>
        <taxon>Termitoidae</taxon>
        <taxon>Rhinotermitidae</taxon>
        <taxon>Coptotermes</taxon>
    </lineage>
</organism>